<feature type="compositionally biased region" description="Basic and acidic residues" evidence="1">
    <location>
        <begin position="38"/>
        <end position="62"/>
    </location>
</feature>
<dbReference type="AlphaFoldDB" id="A0A5M6IK34"/>
<dbReference type="InterPro" id="IPR025227">
    <property type="entry name" value="DUF4169"/>
</dbReference>
<evidence type="ECO:0000313" key="2">
    <source>
        <dbReference type="EMBL" id="KAA5608219.1"/>
    </source>
</evidence>
<organism evidence="2 3">
    <name type="scientific">Rhodovastum atsumiense</name>
    <dbReference type="NCBI Taxonomy" id="504468"/>
    <lineage>
        <taxon>Bacteria</taxon>
        <taxon>Pseudomonadati</taxon>
        <taxon>Pseudomonadota</taxon>
        <taxon>Alphaproteobacteria</taxon>
        <taxon>Acetobacterales</taxon>
        <taxon>Acetobacteraceae</taxon>
        <taxon>Rhodovastum</taxon>
    </lineage>
</organism>
<proteinExistence type="predicted"/>
<evidence type="ECO:0000256" key="1">
    <source>
        <dbReference type="SAM" id="MobiDB-lite"/>
    </source>
</evidence>
<evidence type="ECO:0000313" key="3">
    <source>
        <dbReference type="Proteomes" id="UP000325255"/>
    </source>
</evidence>
<comment type="caution">
    <text evidence="2">The sequence shown here is derived from an EMBL/GenBank/DDBJ whole genome shotgun (WGS) entry which is preliminary data.</text>
</comment>
<dbReference type="Proteomes" id="UP000325255">
    <property type="component" value="Unassembled WGS sequence"/>
</dbReference>
<name>A0A5M6IK34_9PROT</name>
<sequence>MGEIVNLRQVKKRLARAQQQAEAAENRIRHGRTGAQKQADRRDAERLQRAQDGARIERDGEA</sequence>
<accession>A0A5M6IK34</accession>
<keyword evidence="3" id="KW-1185">Reference proteome</keyword>
<dbReference type="RefSeq" id="WP_150045563.1">
    <property type="nucleotide sequence ID" value="NZ_OW485601.1"/>
</dbReference>
<protein>
    <submittedName>
        <fullName evidence="2">DUF4169 family protein</fullName>
    </submittedName>
</protein>
<reference evidence="2 3" key="1">
    <citation type="submission" date="2019-09" db="EMBL/GenBank/DDBJ databases">
        <title>Genome sequence of Rhodovastum atsumiense, a diverse member of the Acetobacteraceae family of non-sulfur purple photosynthetic bacteria.</title>
        <authorList>
            <person name="Meyer T."/>
            <person name="Kyndt J."/>
        </authorList>
    </citation>
    <scope>NUCLEOTIDE SEQUENCE [LARGE SCALE GENOMIC DNA]</scope>
    <source>
        <strain evidence="2 3">DSM 21279</strain>
    </source>
</reference>
<feature type="region of interest" description="Disordered" evidence="1">
    <location>
        <begin position="18"/>
        <end position="62"/>
    </location>
</feature>
<gene>
    <name evidence="2" type="ORF">F1189_30085</name>
</gene>
<dbReference type="EMBL" id="VWPK01000096">
    <property type="protein sequence ID" value="KAA5608219.1"/>
    <property type="molecule type" value="Genomic_DNA"/>
</dbReference>
<dbReference type="Pfam" id="PF13770">
    <property type="entry name" value="DUF4169"/>
    <property type="match status" value="1"/>
</dbReference>